<accession>A0AAW5K4Z8</accession>
<dbReference type="InterPro" id="IPR014048">
    <property type="entry name" value="MethylDNA_cys_MeTrfase_DNA-bd"/>
</dbReference>
<name>A0AAW5K4Z8_9BACT</name>
<dbReference type="InterPro" id="IPR036388">
    <property type="entry name" value="WH-like_DNA-bd_sf"/>
</dbReference>
<organism evidence="3 4">
    <name type="scientific">Cloacibacillus evryensis</name>
    <dbReference type="NCBI Taxonomy" id="508460"/>
    <lineage>
        <taxon>Bacteria</taxon>
        <taxon>Thermotogati</taxon>
        <taxon>Synergistota</taxon>
        <taxon>Synergistia</taxon>
        <taxon>Synergistales</taxon>
        <taxon>Synergistaceae</taxon>
        <taxon>Cloacibacillus</taxon>
    </lineage>
</organism>
<keyword evidence="1" id="KW-0227">DNA damage</keyword>
<sequence>MDSFFDRVYRLVKKIPRGKVASYGQIARMLDSPRAARQVGWAMRRSPKGLPWQRVVMADGSIAGGVDPEACRAILRAEGVAFLPDGRVDMRTCRWNGRKRPASD</sequence>
<dbReference type="AlphaFoldDB" id="A0AAW5K4Z8"/>
<feature type="domain" description="Methylated-DNA-[protein]-cysteine S-methyltransferase DNA binding" evidence="2">
    <location>
        <begin position="4"/>
        <end position="80"/>
    </location>
</feature>
<dbReference type="InterPro" id="IPR036217">
    <property type="entry name" value="MethylDNA_cys_MeTrfase_DNAb"/>
</dbReference>
<dbReference type="Proteomes" id="UP001205919">
    <property type="component" value="Unassembled WGS sequence"/>
</dbReference>
<dbReference type="GO" id="GO:0003824">
    <property type="term" value="F:catalytic activity"/>
    <property type="evidence" value="ECO:0007669"/>
    <property type="project" value="InterPro"/>
</dbReference>
<dbReference type="Pfam" id="PF01035">
    <property type="entry name" value="DNA_binding_1"/>
    <property type="match status" value="1"/>
</dbReference>
<dbReference type="PANTHER" id="PTHR42942:SF1">
    <property type="entry name" value="ALKYLTRANSFERASE-LIKE PROTEIN 1"/>
    <property type="match status" value="1"/>
</dbReference>
<gene>
    <name evidence="3" type="ORF">NE630_01470</name>
</gene>
<evidence type="ECO:0000313" key="3">
    <source>
        <dbReference type="EMBL" id="MCQ4813089.1"/>
    </source>
</evidence>
<dbReference type="InterPro" id="IPR052520">
    <property type="entry name" value="ATL_DNA_repair"/>
</dbReference>
<evidence type="ECO:0000313" key="4">
    <source>
        <dbReference type="Proteomes" id="UP001205919"/>
    </source>
</evidence>
<dbReference type="RefSeq" id="WP_256181224.1">
    <property type="nucleotide sequence ID" value="NZ_CP171104.1"/>
</dbReference>
<comment type="caution">
    <text evidence="3">The sequence shown here is derived from an EMBL/GenBank/DDBJ whole genome shotgun (WGS) entry which is preliminary data.</text>
</comment>
<dbReference type="PANTHER" id="PTHR42942">
    <property type="entry name" value="6-O-METHYLGUANINE DNA METHYLTRANSFERASE"/>
    <property type="match status" value="1"/>
</dbReference>
<evidence type="ECO:0000256" key="1">
    <source>
        <dbReference type="ARBA" id="ARBA00022763"/>
    </source>
</evidence>
<keyword evidence="4" id="KW-1185">Reference proteome</keyword>
<dbReference type="CDD" id="cd06445">
    <property type="entry name" value="ATase"/>
    <property type="match status" value="1"/>
</dbReference>
<evidence type="ECO:0000259" key="2">
    <source>
        <dbReference type="Pfam" id="PF01035"/>
    </source>
</evidence>
<dbReference type="SUPFAM" id="SSF46767">
    <property type="entry name" value="Methylated DNA-protein cysteine methyltransferase, C-terminal domain"/>
    <property type="match status" value="1"/>
</dbReference>
<dbReference type="GO" id="GO:0006281">
    <property type="term" value="P:DNA repair"/>
    <property type="evidence" value="ECO:0007669"/>
    <property type="project" value="InterPro"/>
</dbReference>
<dbReference type="Gene3D" id="1.10.10.10">
    <property type="entry name" value="Winged helix-like DNA-binding domain superfamily/Winged helix DNA-binding domain"/>
    <property type="match status" value="1"/>
</dbReference>
<dbReference type="EMBL" id="JANFYT010000002">
    <property type="protein sequence ID" value="MCQ4813089.1"/>
    <property type="molecule type" value="Genomic_DNA"/>
</dbReference>
<reference evidence="3 4" key="1">
    <citation type="submission" date="2022-06" db="EMBL/GenBank/DDBJ databases">
        <title>Isolation of gut microbiota from human fecal samples.</title>
        <authorList>
            <person name="Pamer E.G."/>
            <person name="Barat B."/>
            <person name="Waligurski E."/>
            <person name="Medina S."/>
            <person name="Paddock L."/>
            <person name="Mostad J."/>
        </authorList>
    </citation>
    <scope>NUCLEOTIDE SEQUENCE [LARGE SCALE GENOMIC DNA]</scope>
    <source>
        <strain evidence="3 4">DFI.9.90</strain>
    </source>
</reference>
<protein>
    <submittedName>
        <fullName evidence="3">MGMT family protein</fullName>
    </submittedName>
</protein>
<proteinExistence type="predicted"/>